<dbReference type="OrthoDB" id="30774at2759"/>
<evidence type="ECO:0000256" key="9">
    <source>
        <dbReference type="ARBA" id="ARBA00022728"/>
    </source>
</evidence>
<keyword evidence="6" id="KW-1017">Isopeptide bond</keyword>
<feature type="region of interest" description="Disordered" evidence="21">
    <location>
        <begin position="451"/>
        <end position="516"/>
    </location>
</feature>
<evidence type="ECO:0000259" key="22">
    <source>
        <dbReference type="PROSITE" id="PS50072"/>
    </source>
</evidence>
<dbReference type="PANTHER" id="PTHR45625">
    <property type="entry name" value="PEPTIDYL-PROLYL CIS-TRANS ISOMERASE-RELATED"/>
    <property type="match status" value="1"/>
</dbReference>
<evidence type="ECO:0000313" key="25">
    <source>
        <dbReference type="Proteomes" id="UP000708208"/>
    </source>
</evidence>
<keyword evidence="13" id="KW-0175">Coiled coil</keyword>
<dbReference type="CDD" id="cd16663">
    <property type="entry name" value="RING-Ubox_PPIL2"/>
    <property type="match status" value="1"/>
</dbReference>
<dbReference type="InterPro" id="IPR020892">
    <property type="entry name" value="Cyclophilin-type_PPIase_CS"/>
</dbReference>
<organism evidence="24 25">
    <name type="scientific">Allacma fusca</name>
    <dbReference type="NCBI Taxonomy" id="39272"/>
    <lineage>
        <taxon>Eukaryota</taxon>
        <taxon>Metazoa</taxon>
        <taxon>Ecdysozoa</taxon>
        <taxon>Arthropoda</taxon>
        <taxon>Hexapoda</taxon>
        <taxon>Collembola</taxon>
        <taxon>Symphypleona</taxon>
        <taxon>Sminthuridae</taxon>
        <taxon>Allacma</taxon>
    </lineage>
</organism>
<proteinExistence type="inferred from homology"/>
<dbReference type="InterPro" id="IPR044666">
    <property type="entry name" value="Cyclophilin_A-like"/>
</dbReference>
<keyword evidence="12" id="KW-0007">Acetylation</keyword>
<comment type="similarity">
    <text evidence="4">Belongs to the cyclophilin-type PPIase family. PPIL2 subfamily.</text>
</comment>
<dbReference type="PROSITE" id="PS51698">
    <property type="entry name" value="U_BOX"/>
    <property type="match status" value="1"/>
</dbReference>
<dbReference type="GO" id="GO:0000209">
    <property type="term" value="P:protein polyubiquitination"/>
    <property type="evidence" value="ECO:0007669"/>
    <property type="project" value="TreeGrafter"/>
</dbReference>
<name>A0A8J2MFM1_9HEXA</name>
<evidence type="ECO:0000256" key="17">
    <source>
        <dbReference type="ARBA" id="ARBA00061807"/>
    </source>
</evidence>
<evidence type="ECO:0000256" key="5">
    <source>
        <dbReference type="ARBA" id="ARBA00012483"/>
    </source>
</evidence>
<keyword evidence="15" id="KW-0539">Nucleus</keyword>
<evidence type="ECO:0000259" key="23">
    <source>
        <dbReference type="PROSITE" id="PS51698"/>
    </source>
</evidence>
<keyword evidence="25" id="KW-1185">Reference proteome</keyword>
<evidence type="ECO:0000256" key="16">
    <source>
        <dbReference type="ARBA" id="ARBA00059251"/>
    </source>
</evidence>
<feature type="domain" description="U-box" evidence="23">
    <location>
        <begin position="38"/>
        <end position="111"/>
    </location>
</feature>
<comment type="catalytic activity">
    <reaction evidence="1">
        <text>S-ubiquitinyl-[E2 ubiquitin-conjugating enzyme]-L-cysteine + [acceptor protein]-L-lysine = [E2 ubiquitin-conjugating enzyme]-L-cysteine + N(6)-ubiquitinyl-[acceptor protein]-L-lysine.</text>
        <dbReference type="EC" id="2.3.2.27"/>
    </reaction>
</comment>
<dbReference type="Pfam" id="PF00160">
    <property type="entry name" value="Pro_isomerase"/>
    <property type="match status" value="1"/>
</dbReference>
<dbReference type="SMART" id="SM00504">
    <property type="entry name" value="Ubox"/>
    <property type="match status" value="1"/>
</dbReference>
<evidence type="ECO:0000256" key="8">
    <source>
        <dbReference type="ARBA" id="ARBA00022679"/>
    </source>
</evidence>
<dbReference type="InterPro" id="IPR002130">
    <property type="entry name" value="Cyclophilin-type_PPIase_dom"/>
</dbReference>
<keyword evidence="10" id="KW-0833">Ubl conjugation pathway</keyword>
<keyword evidence="7" id="KW-0507">mRNA processing</keyword>
<evidence type="ECO:0000313" key="24">
    <source>
        <dbReference type="EMBL" id="CAG7838055.1"/>
    </source>
</evidence>
<dbReference type="EMBL" id="CAJVCH010571638">
    <property type="protein sequence ID" value="CAG7838055.1"/>
    <property type="molecule type" value="Genomic_DNA"/>
</dbReference>
<dbReference type="AlphaFoldDB" id="A0A8J2MFM1"/>
<gene>
    <name evidence="24" type="ORF">AFUS01_LOCUS47070</name>
</gene>
<evidence type="ECO:0000256" key="14">
    <source>
        <dbReference type="ARBA" id="ARBA00023187"/>
    </source>
</evidence>
<comment type="pathway">
    <text evidence="3">Protein modification; protein ubiquitination.</text>
</comment>
<dbReference type="PROSITE" id="PS50072">
    <property type="entry name" value="CSA_PPIASE_2"/>
    <property type="match status" value="1"/>
</dbReference>
<evidence type="ECO:0000256" key="1">
    <source>
        <dbReference type="ARBA" id="ARBA00000900"/>
    </source>
</evidence>
<keyword evidence="11" id="KW-0832">Ubl conjugation</keyword>
<dbReference type="Pfam" id="PF04641">
    <property type="entry name" value="Rtf2"/>
    <property type="match status" value="1"/>
</dbReference>
<comment type="subcellular location">
    <subcellularLocation>
        <location evidence="2">Nucleus</location>
    </subcellularLocation>
</comment>
<dbReference type="EC" id="2.3.2.27" evidence="5"/>
<dbReference type="PROSITE" id="PS00170">
    <property type="entry name" value="CSA_PPIASE_1"/>
    <property type="match status" value="1"/>
</dbReference>
<dbReference type="InterPro" id="IPR026951">
    <property type="entry name" value="PPIL2_U-box_dom"/>
</dbReference>
<evidence type="ECO:0000256" key="6">
    <source>
        <dbReference type="ARBA" id="ARBA00022499"/>
    </source>
</evidence>
<evidence type="ECO:0000256" key="4">
    <source>
        <dbReference type="ARBA" id="ARBA00007930"/>
    </source>
</evidence>
<dbReference type="GO" id="GO:0008380">
    <property type="term" value="P:RNA splicing"/>
    <property type="evidence" value="ECO:0007669"/>
    <property type="project" value="UniProtKB-KW"/>
</dbReference>
<dbReference type="GO" id="GO:0006457">
    <property type="term" value="P:protein folding"/>
    <property type="evidence" value="ECO:0007669"/>
    <property type="project" value="InterPro"/>
</dbReference>
<evidence type="ECO:0000256" key="15">
    <source>
        <dbReference type="ARBA" id="ARBA00023242"/>
    </source>
</evidence>
<evidence type="ECO:0000256" key="13">
    <source>
        <dbReference type="ARBA" id="ARBA00023054"/>
    </source>
</evidence>
<keyword evidence="14" id="KW-0508">mRNA splicing</keyword>
<dbReference type="GO" id="GO:0003755">
    <property type="term" value="F:peptidyl-prolyl cis-trans isomerase activity"/>
    <property type="evidence" value="ECO:0007669"/>
    <property type="project" value="InterPro"/>
</dbReference>
<evidence type="ECO:0000256" key="12">
    <source>
        <dbReference type="ARBA" id="ARBA00022990"/>
    </source>
</evidence>
<feature type="compositionally biased region" description="Polar residues" evidence="21">
    <location>
        <begin position="507"/>
        <end position="516"/>
    </location>
</feature>
<dbReference type="GO" id="GO:0006397">
    <property type="term" value="P:mRNA processing"/>
    <property type="evidence" value="ECO:0007669"/>
    <property type="project" value="UniProtKB-KW"/>
</dbReference>
<feature type="compositionally biased region" description="Basic and acidic residues" evidence="21">
    <location>
        <begin position="474"/>
        <end position="487"/>
    </location>
</feature>
<evidence type="ECO:0000256" key="10">
    <source>
        <dbReference type="ARBA" id="ARBA00022786"/>
    </source>
</evidence>
<dbReference type="FunFam" id="2.40.100.10:FF:000018">
    <property type="entry name" value="Peptidyl-prolyl cis-trans isomerase-like 2"/>
    <property type="match status" value="1"/>
</dbReference>
<dbReference type="CDD" id="cd01923">
    <property type="entry name" value="cyclophilin_RING"/>
    <property type="match status" value="1"/>
</dbReference>
<accession>A0A8J2MFM1</accession>
<dbReference type="Proteomes" id="UP000708208">
    <property type="component" value="Unassembled WGS sequence"/>
</dbReference>
<feature type="compositionally biased region" description="Basic and acidic residues" evidence="21">
    <location>
        <begin position="451"/>
        <end position="462"/>
    </location>
</feature>
<keyword evidence="9" id="KW-0747">Spliceosome</keyword>
<feature type="domain" description="PPIase cyclophilin-type" evidence="22">
    <location>
        <begin position="287"/>
        <end position="430"/>
    </location>
</feature>
<comment type="subunit">
    <text evidence="17">Component of the minor spliceosome, which splices U12-type introns. Within this complex, interacts with PRPF8/PRP8, EFTUD2/SNU114 and PLRG1. Interacts with isoform 2 of BSG. Interacts (via the PPIase cyclophilin-type domain) with CRNKL1; they may form a trimeric complex with HSP90.</text>
</comment>
<dbReference type="FunFam" id="3.30.40.10:FF:000079">
    <property type="entry name" value="Peptidyl-prolyl cis-trans isomerase 2"/>
    <property type="match status" value="1"/>
</dbReference>
<comment type="function">
    <text evidence="16">Has a ubiquitin-protein ligase activity acting as an E3 ubiquitin protein ligase or as an ubiquitin-ubiquitin ligase promoting elongation of ubiquitin chains on substrates. By mediating 'Lys-48'-linked polyubiquitination of proteins could target them for proteasomal degradation. May also function as a chaperone, playing a role in transport to the cell membrane of BSG/Basigin for instance. Probable inactive PPIase with no peptidyl-prolyl cis-trans isomerase activity. As a component of the minor spliceosome, involved in the splicing of U12-type introns in pre-mRNAs.</text>
</comment>
<keyword evidence="8" id="KW-0808">Transferase</keyword>
<evidence type="ECO:0000256" key="18">
    <source>
        <dbReference type="ARBA" id="ARBA00073734"/>
    </source>
</evidence>
<dbReference type="GO" id="GO:0061630">
    <property type="term" value="F:ubiquitin protein ligase activity"/>
    <property type="evidence" value="ECO:0007669"/>
    <property type="project" value="UniProtKB-EC"/>
</dbReference>
<evidence type="ECO:0000256" key="20">
    <source>
        <dbReference type="ARBA" id="ARBA00079124"/>
    </source>
</evidence>
<evidence type="ECO:0000256" key="11">
    <source>
        <dbReference type="ARBA" id="ARBA00022843"/>
    </source>
</evidence>
<evidence type="ECO:0000256" key="3">
    <source>
        <dbReference type="ARBA" id="ARBA00004906"/>
    </source>
</evidence>
<sequence length="516" mass="58242">MGKKQHQKDKLYLTATEWSTLYGGKRPKHMTPDQGEFKRLPFDHCSLSLQPFENPYCDKEGHVFDLLALLPFLKKFHCNPISGEKMDIKSLIKLNFHKNADGKFHCPVMFKVFTANSHIVAVRNTGNVFCYEAIEELNIKGKNWKELLTDEPFTKTDIITIQDPTNLHKFNLTAFHHLKMNLKIQNEEYERAKTDPAARLKTVAPETKDILDELKNTEFTPMNEKAEKKTADVVNAAHYSTGAVAASFTSTSMPVETVHEAAIREEDSVRYERVSKKGYVRIKTNFGQINLELHCDLAPKACENFLLLCRRGYYNGTIFHRSIKHFMIQGGDPTGKGTGGDSAWGGSFSDEFKPQLSHTGRGILSMANSGPDSNKSQFFITFRSCKHLDGKHTIFGRVAGGMETLSTVEAIEVDNKDKPIEDIIFQEAQVFTDPFTEVDEILAKERAEERARLGEGEAQEVKKAKKAPAPKLKAFREGVGRYIDPKRKLTSNGIDPDSSAPKKKSTSYDFKNFSSW</sequence>
<evidence type="ECO:0000256" key="19">
    <source>
        <dbReference type="ARBA" id="ARBA00078275"/>
    </source>
</evidence>
<comment type="caution">
    <text evidence="24">The sequence shown here is derived from an EMBL/GenBank/DDBJ whole genome shotgun (WGS) entry which is preliminary data.</text>
</comment>
<protein>
    <recommendedName>
        <fullName evidence="18">RING-type E3 ubiquitin-protein ligase PPIL2</fullName>
        <ecNumber evidence="5">2.3.2.27</ecNumber>
    </recommendedName>
    <alternativeName>
        <fullName evidence="20">CYC4</fullName>
    </alternativeName>
    <alternativeName>
        <fullName evidence="19">Probable inactive peptidyl-prolyl cis-trans isomerase-like 2</fullName>
    </alternativeName>
</protein>
<dbReference type="PANTHER" id="PTHR45625:SF1">
    <property type="entry name" value="RING-TYPE E3 UBIQUITIN-PROTEIN LIGASE PPIL2"/>
    <property type="match status" value="1"/>
</dbReference>
<evidence type="ECO:0000256" key="21">
    <source>
        <dbReference type="SAM" id="MobiDB-lite"/>
    </source>
</evidence>
<dbReference type="InterPro" id="IPR003613">
    <property type="entry name" value="Ubox_domain"/>
</dbReference>
<evidence type="ECO:0000256" key="2">
    <source>
        <dbReference type="ARBA" id="ARBA00004123"/>
    </source>
</evidence>
<reference evidence="24" key="1">
    <citation type="submission" date="2021-06" db="EMBL/GenBank/DDBJ databases">
        <authorList>
            <person name="Hodson N. C."/>
            <person name="Mongue J. A."/>
            <person name="Jaron S. K."/>
        </authorList>
    </citation>
    <scope>NUCLEOTIDE SEQUENCE</scope>
</reference>
<evidence type="ECO:0000256" key="7">
    <source>
        <dbReference type="ARBA" id="ARBA00022664"/>
    </source>
</evidence>
<dbReference type="GO" id="GO:0071013">
    <property type="term" value="C:catalytic step 2 spliceosome"/>
    <property type="evidence" value="ECO:0007669"/>
    <property type="project" value="TreeGrafter"/>
</dbReference>